<name>X1JLN4_9ZZZZ</name>
<dbReference type="InterPro" id="IPR013783">
    <property type="entry name" value="Ig-like_fold"/>
</dbReference>
<feature type="region of interest" description="Disordered" evidence="1">
    <location>
        <begin position="1"/>
        <end position="44"/>
    </location>
</feature>
<dbReference type="SMART" id="SM00089">
    <property type="entry name" value="PKD"/>
    <property type="match status" value="1"/>
</dbReference>
<dbReference type="InterPro" id="IPR035986">
    <property type="entry name" value="PKD_dom_sf"/>
</dbReference>
<dbReference type="InterPro" id="IPR022409">
    <property type="entry name" value="PKD/Chitinase_dom"/>
</dbReference>
<dbReference type="CDD" id="cd00146">
    <property type="entry name" value="PKD"/>
    <property type="match status" value="1"/>
</dbReference>
<accession>X1JLN4</accession>
<gene>
    <name evidence="3" type="ORF">S03H2_57577</name>
</gene>
<feature type="domain" description="PKD" evidence="2">
    <location>
        <begin position="39"/>
        <end position="120"/>
    </location>
</feature>
<evidence type="ECO:0000256" key="1">
    <source>
        <dbReference type="SAM" id="MobiDB-lite"/>
    </source>
</evidence>
<dbReference type="EMBL" id="BARU01036915">
    <property type="protein sequence ID" value="GAH82380.1"/>
    <property type="molecule type" value="Genomic_DNA"/>
</dbReference>
<sequence length="250" mass="26996">TVTDDDGLTDTDDTTTATISTPTKPPPSPPPYIPPTNKPPVAEAGPNQMVYVDELTHFSGAGSYDPDGTILFYDWDFGDGTTASSISVSHAYSEPGIYTVNLTVMDDRIADGSDTCTITVLEIIPLPPIPPILSNLTVTPSELERGDNVTISLDIENIDNQSFTYIVTMHIENVNEPPSTWPPYGVTLLVDVELGAYEAKTVSRTITMDTVGDFNVTVDGLTGSFTVETPEIPLKPAEFIVSYLHIKPEE</sequence>
<dbReference type="AlphaFoldDB" id="X1JLN4"/>
<proteinExistence type="predicted"/>
<dbReference type="InterPro" id="IPR000601">
    <property type="entry name" value="PKD_dom"/>
</dbReference>
<feature type="non-terminal residue" evidence="3">
    <location>
        <position position="250"/>
    </location>
</feature>
<feature type="compositionally biased region" description="Acidic residues" evidence="1">
    <location>
        <begin position="1"/>
        <end position="13"/>
    </location>
</feature>
<feature type="non-terminal residue" evidence="3">
    <location>
        <position position="1"/>
    </location>
</feature>
<evidence type="ECO:0000313" key="3">
    <source>
        <dbReference type="EMBL" id="GAH82380.1"/>
    </source>
</evidence>
<organism evidence="3">
    <name type="scientific">marine sediment metagenome</name>
    <dbReference type="NCBI Taxonomy" id="412755"/>
    <lineage>
        <taxon>unclassified sequences</taxon>
        <taxon>metagenomes</taxon>
        <taxon>ecological metagenomes</taxon>
    </lineage>
</organism>
<reference evidence="3" key="1">
    <citation type="journal article" date="2014" name="Front. Microbiol.">
        <title>High frequency of phylogenetically diverse reductive dehalogenase-homologous genes in deep subseafloor sedimentary metagenomes.</title>
        <authorList>
            <person name="Kawai M."/>
            <person name="Futagami T."/>
            <person name="Toyoda A."/>
            <person name="Takaki Y."/>
            <person name="Nishi S."/>
            <person name="Hori S."/>
            <person name="Arai W."/>
            <person name="Tsubouchi T."/>
            <person name="Morono Y."/>
            <person name="Uchiyama I."/>
            <person name="Ito T."/>
            <person name="Fujiyama A."/>
            <person name="Inagaki F."/>
            <person name="Takami H."/>
        </authorList>
    </citation>
    <scope>NUCLEOTIDE SEQUENCE</scope>
    <source>
        <strain evidence="3">Expedition CK06-06</strain>
    </source>
</reference>
<dbReference type="PROSITE" id="PS50093">
    <property type="entry name" value="PKD"/>
    <property type="match status" value="1"/>
</dbReference>
<dbReference type="SUPFAM" id="SSF49299">
    <property type="entry name" value="PKD domain"/>
    <property type="match status" value="1"/>
</dbReference>
<dbReference type="Pfam" id="PF18911">
    <property type="entry name" value="PKD_4"/>
    <property type="match status" value="1"/>
</dbReference>
<evidence type="ECO:0000259" key="2">
    <source>
        <dbReference type="PROSITE" id="PS50093"/>
    </source>
</evidence>
<dbReference type="Gene3D" id="2.60.40.10">
    <property type="entry name" value="Immunoglobulins"/>
    <property type="match status" value="1"/>
</dbReference>
<comment type="caution">
    <text evidence="3">The sequence shown here is derived from an EMBL/GenBank/DDBJ whole genome shotgun (WGS) entry which is preliminary data.</text>
</comment>
<protein>
    <recommendedName>
        <fullName evidence="2">PKD domain-containing protein</fullName>
    </recommendedName>
</protein>
<feature type="compositionally biased region" description="Pro residues" evidence="1">
    <location>
        <begin position="23"/>
        <end position="38"/>
    </location>
</feature>